<evidence type="ECO:0000259" key="3">
    <source>
        <dbReference type="Pfam" id="PF22893"/>
    </source>
</evidence>
<dbReference type="PANTHER" id="PTHR38886">
    <property type="entry name" value="SESA DOMAIN-CONTAINING PROTEIN"/>
    <property type="match status" value="1"/>
</dbReference>
<dbReference type="EMBL" id="JANPWZ010000326">
    <property type="protein sequence ID" value="KAJ3577689.1"/>
    <property type="molecule type" value="Genomic_DNA"/>
</dbReference>
<dbReference type="SUPFAM" id="SSF48452">
    <property type="entry name" value="TPR-like"/>
    <property type="match status" value="1"/>
</dbReference>
<gene>
    <name evidence="4" type="ORF">NPX13_g2881</name>
</gene>
<keyword evidence="1" id="KW-0802">TPR repeat</keyword>
<dbReference type="SMART" id="SM00028">
    <property type="entry name" value="TPR"/>
    <property type="match status" value="3"/>
</dbReference>
<dbReference type="PANTHER" id="PTHR38886:SF1">
    <property type="entry name" value="NACHT-NTPASE AND P-LOOP NTPASES N-TERMINAL DOMAIN-CONTAINING PROTEIN"/>
    <property type="match status" value="1"/>
</dbReference>
<protein>
    <recommendedName>
        <fullName evidence="3">Ubiquitin-like domain-containing protein</fullName>
    </recommendedName>
</protein>
<dbReference type="Pfam" id="PF00515">
    <property type="entry name" value="TPR_1"/>
    <property type="match status" value="1"/>
</dbReference>
<dbReference type="VEuPathDB" id="FungiDB:F4678DRAFT_19779"/>
<evidence type="ECO:0000256" key="2">
    <source>
        <dbReference type="SAM" id="MobiDB-lite"/>
    </source>
</evidence>
<evidence type="ECO:0000313" key="4">
    <source>
        <dbReference type="EMBL" id="KAJ3577689.1"/>
    </source>
</evidence>
<dbReference type="Pfam" id="PF22893">
    <property type="entry name" value="ULD_2"/>
    <property type="match status" value="1"/>
</dbReference>
<feature type="domain" description="Ubiquitin-like" evidence="3">
    <location>
        <begin position="303"/>
        <end position="386"/>
    </location>
</feature>
<dbReference type="PROSITE" id="PS50293">
    <property type="entry name" value="TPR_REGION"/>
    <property type="match status" value="1"/>
</dbReference>
<feature type="region of interest" description="Disordered" evidence="2">
    <location>
        <begin position="388"/>
        <end position="408"/>
    </location>
</feature>
<evidence type="ECO:0000256" key="1">
    <source>
        <dbReference type="PROSITE-ProRule" id="PRU00339"/>
    </source>
</evidence>
<keyword evidence="5" id="KW-1185">Reference proteome</keyword>
<accession>A0A9W8TPY0</accession>
<dbReference type="AlphaFoldDB" id="A0A9W8TPY0"/>
<dbReference type="InterPro" id="IPR054464">
    <property type="entry name" value="ULD_fung"/>
</dbReference>
<organism evidence="4 5">
    <name type="scientific">Xylaria arbuscula</name>
    <dbReference type="NCBI Taxonomy" id="114810"/>
    <lineage>
        <taxon>Eukaryota</taxon>
        <taxon>Fungi</taxon>
        <taxon>Dikarya</taxon>
        <taxon>Ascomycota</taxon>
        <taxon>Pezizomycotina</taxon>
        <taxon>Sordariomycetes</taxon>
        <taxon>Xylariomycetidae</taxon>
        <taxon>Xylariales</taxon>
        <taxon>Xylariaceae</taxon>
        <taxon>Xylaria</taxon>
    </lineage>
</organism>
<dbReference type="InterPro" id="IPR011990">
    <property type="entry name" value="TPR-like_helical_dom_sf"/>
</dbReference>
<dbReference type="Proteomes" id="UP001148614">
    <property type="component" value="Unassembled WGS sequence"/>
</dbReference>
<evidence type="ECO:0000313" key="5">
    <source>
        <dbReference type="Proteomes" id="UP001148614"/>
    </source>
</evidence>
<name>A0A9W8TPY0_9PEZI</name>
<dbReference type="Gene3D" id="1.25.40.10">
    <property type="entry name" value="Tetratricopeptide repeat domain"/>
    <property type="match status" value="1"/>
</dbReference>
<dbReference type="InterPro" id="IPR019734">
    <property type="entry name" value="TPR_rpt"/>
</dbReference>
<comment type="caution">
    <text evidence="4">The sequence shown here is derived from an EMBL/GenBank/DDBJ whole genome shotgun (WGS) entry which is preliminary data.</text>
</comment>
<feature type="repeat" description="TPR" evidence="1">
    <location>
        <begin position="623"/>
        <end position="656"/>
    </location>
</feature>
<dbReference type="PROSITE" id="PS50005">
    <property type="entry name" value="TPR"/>
    <property type="match status" value="1"/>
</dbReference>
<proteinExistence type="predicted"/>
<sequence length="757" mass="84203">MSFGFAIGDVIAVLGLFERVAIELRSYKNAPAHFQQLGVELELLHSTLRHVLCLSPEDVAEAKTLEQIRAIVMHCLPPIQALINRMRSKESTLGHYRSTRSLSNIGSRLHWSMVAQKDVEGLRTTLLSEMVAINMLLSAQQLHHIRNLSTKCLNSKSVQSASVTENSSALVEKTSKILDILSTTPNAITELRSIATKQAEEQSKKLGIVDQSLAAVTAHLNVLSRNVDGGSGLLHRQIVSMRCASDAIFSVLQNMKKLLILLATCSKEMLDAIGLNTRALLDIANQMKRIVRAIEAIPLHLTLDIVRLDDALGESWALPLQACTTWASFRNLLLNVVYANSRPGASRIENNLFVINLAKTGQVLPQNNWTRIVESGLHIEQAMIMPKDARGDTTPPARNNDSGEKESCPYPDCRGLIPKYPVSEIMKQCSTCERWSQVSRSSPPLLKLYDPIIEGSDPSEPSTLHITTGPRLPSLESGEDINCFRRVQINEPVEAVRDLEDARRRLAANHRDPEANAYIGLQLVQDALNDACNSDTLDRSIKYIEIAIAFYSAVGHYWYLLGRVHLLLCNYRGAFEALQQAVHRDGRCPSFWITAGIMYYNIRQYRDSLDALAIAVRLSTMLYVPWYNLGVLYDAAGQYVDAKDSYKKCLELNPNIPEVQARYQVLLSYTGDSQESPQGSEIKSMIDIAIRSSVDEVPGDIDADININPIGDVNRPDSHVNMFNQLVLDEDPIGGSRVLRMRKTSSAETEEDVIPED</sequence>
<reference evidence="4" key="1">
    <citation type="submission" date="2022-07" db="EMBL/GenBank/DDBJ databases">
        <title>Genome Sequence of Xylaria arbuscula.</title>
        <authorList>
            <person name="Buettner E."/>
        </authorList>
    </citation>
    <scope>NUCLEOTIDE SEQUENCE</scope>
    <source>
        <strain evidence="4">VT107</strain>
    </source>
</reference>